<proteinExistence type="predicted"/>
<evidence type="ECO:0000313" key="2">
    <source>
        <dbReference type="Proteomes" id="UP000436822"/>
    </source>
</evidence>
<dbReference type="EMBL" id="BLJE01000012">
    <property type="protein sequence ID" value="GFE67341.1"/>
    <property type="molecule type" value="Genomic_DNA"/>
</dbReference>
<evidence type="ECO:0000313" key="1">
    <source>
        <dbReference type="EMBL" id="GFE67341.1"/>
    </source>
</evidence>
<dbReference type="Pfam" id="PF05845">
    <property type="entry name" value="PhnH"/>
    <property type="match status" value="1"/>
</dbReference>
<keyword evidence="2" id="KW-1185">Reference proteome</keyword>
<name>A0A6N6JM09_9RHOB</name>
<gene>
    <name evidence="1" type="ORF">KIN_44150</name>
</gene>
<protein>
    <recommendedName>
        <fullName evidence="3">Alpha-D-ribose 1-methylphosphonate 5-triphosphate synthase subunit PhnH</fullName>
    </recommendedName>
</protein>
<dbReference type="InterPro" id="IPR038058">
    <property type="entry name" value="PhnH-like_sp"/>
</dbReference>
<dbReference type="Proteomes" id="UP000436822">
    <property type="component" value="Unassembled WGS sequence"/>
</dbReference>
<dbReference type="SUPFAM" id="SSF159709">
    <property type="entry name" value="PhnH-like"/>
    <property type="match status" value="1"/>
</dbReference>
<dbReference type="NCBIfam" id="TIGR03292">
    <property type="entry name" value="PhnH_redo"/>
    <property type="match status" value="1"/>
</dbReference>
<comment type="caution">
    <text evidence="1">The sequence shown here is derived from an EMBL/GenBank/DDBJ whole genome shotgun (WGS) entry which is preliminary data.</text>
</comment>
<dbReference type="Gene3D" id="3.40.50.11310">
    <property type="entry name" value="Bacterial phosphonate metabolism protein PhnH"/>
    <property type="match status" value="1"/>
</dbReference>
<accession>A0A6N6JM09</accession>
<reference evidence="1 2" key="1">
    <citation type="submission" date="2019-12" db="EMBL/GenBank/DDBJ databases">
        <title>Litoreibacter badius sp. nov., a novel bacteriochlorophyll a-containing bacterium in the genus Litoreibacter.</title>
        <authorList>
            <person name="Kanamuro M."/>
            <person name="Takabe Y."/>
            <person name="Mori K."/>
            <person name="Takaichi S."/>
            <person name="Hanada S."/>
        </authorList>
    </citation>
    <scope>NUCLEOTIDE SEQUENCE [LARGE SCALE GENOMIC DNA]</scope>
    <source>
        <strain evidence="1 2">K6</strain>
    </source>
</reference>
<dbReference type="AlphaFoldDB" id="A0A6N6JM09"/>
<dbReference type="GO" id="GO:0019634">
    <property type="term" value="P:organic phosphonate metabolic process"/>
    <property type="evidence" value="ECO:0007669"/>
    <property type="project" value="InterPro"/>
</dbReference>
<sequence>MLMLATPTPSPAETRDNTAFDALLWTLSRPGLPRKLPEPGEGTIITALLDRECLVYSADPLLMPEIMRTGAELADIDRADHVFLGAMTTSDPIADINIGSDFYPDAGATVIIRASFGSGPALRLAGPGVDGAMSLQLDGLPDGFWKARAARLRYPMGFDLFFVDGARVVGVPRSTTVEEV</sequence>
<evidence type="ECO:0008006" key="3">
    <source>
        <dbReference type="Google" id="ProtNLM"/>
    </source>
</evidence>
<organism evidence="1 2">
    <name type="scientific">Litoreibacter roseus</name>
    <dbReference type="NCBI Taxonomy" id="2601869"/>
    <lineage>
        <taxon>Bacteria</taxon>
        <taxon>Pseudomonadati</taxon>
        <taxon>Pseudomonadota</taxon>
        <taxon>Alphaproteobacteria</taxon>
        <taxon>Rhodobacterales</taxon>
        <taxon>Roseobacteraceae</taxon>
        <taxon>Litoreibacter</taxon>
    </lineage>
</organism>
<dbReference type="InterPro" id="IPR008772">
    <property type="entry name" value="Phosphonate_metab_PhnH"/>
</dbReference>